<accession>A0A6P8X1W0</accession>
<dbReference type="AlphaFoldDB" id="A0A6P8X1W0"/>
<dbReference type="Proteomes" id="UP000515160">
    <property type="component" value="Chromosome 3"/>
</dbReference>
<keyword evidence="2" id="KW-1185">Reference proteome</keyword>
<sequence>MSDRLYISVCCGLLLCCLLISQSEGVPAGNVKQMLVPPVPQRDVLNVDNNPVLQSIWDVPLFCEKGFSPRGNPPRCRKSA</sequence>
<organism evidence="2 3">
    <name type="scientific">Drosophila albomicans</name>
    <name type="common">Fruit fly</name>
    <dbReference type="NCBI Taxonomy" id="7291"/>
    <lineage>
        <taxon>Eukaryota</taxon>
        <taxon>Metazoa</taxon>
        <taxon>Ecdysozoa</taxon>
        <taxon>Arthropoda</taxon>
        <taxon>Hexapoda</taxon>
        <taxon>Insecta</taxon>
        <taxon>Pterygota</taxon>
        <taxon>Neoptera</taxon>
        <taxon>Endopterygota</taxon>
        <taxon>Diptera</taxon>
        <taxon>Brachycera</taxon>
        <taxon>Muscomorpha</taxon>
        <taxon>Ephydroidea</taxon>
        <taxon>Drosophilidae</taxon>
        <taxon>Drosophila</taxon>
    </lineage>
</organism>
<gene>
    <name evidence="3" type="primary">LOC117568494</name>
</gene>
<name>A0A6P8X1W0_DROAB</name>
<feature type="signal peptide" evidence="1">
    <location>
        <begin position="1"/>
        <end position="25"/>
    </location>
</feature>
<feature type="chain" id="PRO_5027924929" evidence="1">
    <location>
        <begin position="26"/>
        <end position="80"/>
    </location>
</feature>
<evidence type="ECO:0000313" key="2">
    <source>
        <dbReference type="Proteomes" id="UP000515160"/>
    </source>
</evidence>
<evidence type="ECO:0000256" key="1">
    <source>
        <dbReference type="SAM" id="SignalP"/>
    </source>
</evidence>
<proteinExistence type="predicted"/>
<reference evidence="3" key="1">
    <citation type="submission" date="2025-08" db="UniProtKB">
        <authorList>
            <consortium name="RefSeq"/>
        </authorList>
    </citation>
    <scope>IDENTIFICATION</scope>
    <source>
        <strain evidence="3">15112-1751.03</strain>
        <tissue evidence="3">Whole Adult</tissue>
    </source>
</reference>
<dbReference type="GeneID" id="117568494"/>
<protein>
    <submittedName>
        <fullName evidence="3">Uncharacterized protein LOC117568494</fullName>
    </submittedName>
</protein>
<dbReference type="RefSeq" id="XP_034105075.1">
    <property type="nucleotide sequence ID" value="XM_034249184.2"/>
</dbReference>
<evidence type="ECO:0000313" key="3">
    <source>
        <dbReference type="RefSeq" id="XP_034105075.1"/>
    </source>
</evidence>
<keyword evidence="1" id="KW-0732">Signal</keyword>